<keyword evidence="3" id="KW-1185">Reference proteome</keyword>
<feature type="compositionally biased region" description="Basic and acidic residues" evidence="1">
    <location>
        <begin position="642"/>
        <end position="651"/>
    </location>
</feature>
<dbReference type="AlphaFoldDB" id="A0AAW0CAN2"/>
<sequence length="660" mass="71628">MAFIHDVSNLQVESELPLSRRVICYDLEAHNHLHPQDMFSANGQIHRQRFVEESLFPRASRSPTNPAPRPTSQASSSSLFLDSPHPQDSAISRRFSGLSLPVLRQALTDAQQRITQSSGSPDHADIVLQAYLEGFLTGYSSGLVFRLQLSRQLERQGLRSQIILPDTPPGTSAAPGRSKKHRHRSSREKESGRTHRKSDSLHATAAQEQTANQPAILPISQPNRLAHDKPLPPLPPPSSSAHSTLATPRSNYTQAGIVSIHGKDIQDMSSISFSNVVCSTPARPRSTSSAHDRITEVQHKKEEDVSSPVSFSNVVRSTPVGMARPKSSSSRHDTPSSGFSNSSILRTPQRRESPLYLIDFPASRVDRNDAEQGTTSRLPRTGSSSSNLYPLADSLAILSTDDANIFGINSNTSNVPAASSPLDPVQPGGESPSSLHEVRSSRHSSRNHRVEGRKYIIPLPGSESSSSSSLHPLTEPTAMLPIDDVNNLAISNTSGVLAALQRAIDAEPSFASSYTSDVLNGLWRRIMASTNSADTLIERLEEISGITQDPNDPVVRMAMHAVVALSATTFDRTNSSFMTADFDNVPPESANDPSTEEAVDDSAQLLSPLAGSDIPQGRLGEYSQTSADSQLSLLSINSWGRPDAENEEPRQTRSLFLIRQ</sequence>
<organism evidence="2 3">
    <name type="scientific">Favolaschia claudopus</name>
    <dbReference type="NCBI Taxonomy" id="2862362"/>
    <lineage>
        <taxon>Eukaryota</taxon>
        <taxon>Fungi</taxon>
        <taxon>Dikarya</taxon>
        <taxon>Basidiomycota</taxon>
        <taxon>Agaricomycotina</taxon>
        <taxon>Agaricomycetes</taxon>
        <taxon>Agaricomycetidae</taxon>
        <taxon>Agaricales</taxon>
        <taxon>Marasmiineae</taxon>
        <taxon>Mycenaceae</taxon>
        <taxon>Favolaschia</taxon>
    </lineage>
</organism>
<comment type="caution">
    <text evidence="2">The sequence shown here is derived from an EMBL/GenBank/DDBJ whole genome shotgun (WGS) entry which is preliminary data.</text>
</comment>
<feature type="region of interest" description="Disordered" evidence="1">
    <location>
        <begin position="279"/>
        <end position="386"/>
    </location>
</feature>
<dbReference type="EMBL" id="JAWWNJ010000019">
    <property type="protein sequence ID" value="KAK7036051.1"/>
    <property type="molecule type" value="Genomic_DNA"/>
</dbReference>
<reference evidence="2 3" key="1">
    <citation type="journal article" date="2024" name="J Genomics">
        <title>Draft genome sequencing and assembly of Favolaschia claudopus CIRM-BRFM 2984 isolated from oak limbs.</title>
        <authorList>
            <person name="Navarro D."/>
            <person name="Drula E."/>
            <person name="Chaduli D."/>
            <person name="Cazenave R."/>
            <person name="Ahrendt S."/>
            <person name="Wang J."/>
            <person name="Lipzen A."/>
            <person name="Daum C."/>
            <person name="Barry K."/>
            <person name="Grigoriev I.V."/>
            <person name="Favel A."/>
            <person name="Rosso M.N."/>
            <person name="Martin F."/>
        </authorList>
    </citation>
    <scope>NUCLEOTIDE SEQUENCE [LARGE SCALE GENOMIC DNA]</scope>
    <source>
        <strain evidence="2 3">CIRM-BRFM 2984</strain>
    </source>
</reference>
<feature type="region of interest" description="Disordered" evidence="1">
    <location>
        <begin position="579"/>
        <end position="602"/>
    </location>
</feature>
<proteinExistence type="predicted"/>
<gene>
    <name evidence="2" type="ORF">R3P38DRAFT_3263499</name>
</gene>
<evidence type="ECO:0000256" key="1">
    <source>
        <dbReference type="SAM" id="MobiDB-lite"/>
    </source>
</evidence>
<feature type="compositionally biased region" description="Polar residues" evidence="1">
    <location>
        <begin position="335"/>
        <end position="346"/>
    </location>
</feature>
<feature type="compositionally biased region" description="Basic residues" evidence="1">
    <location>
        <begin position="177"/>
        <end position="186"/>
    </location>
</feature>
<feature type="region of interest" description="Disordered" evidence="1">
    <location>
        <begin position="160"/>
        <end position="247"/>
    </location>
</feature>
<dbReference type="Proteomes" id="UP001362999">
    <property type="component" value="Unassembled WGS sequence"/>
</dbReference>
<feature type="compositionally biased region" description="Low complexity" evidence="1">
    <location>
        <begin position="72"/>
        <end position="83"/>
    </location>
</feature>
<feature type="region of interest" description="Disordered" evidence="1">
    <location>
        <begin position="638"/>
        <end position="660"/>
    </location>
</feature>
<accession>A0AAW0CAN2</accession>
<feature type="compositionally biased region" description="Basic and acidic residues" evidence="1">
    <location>
        <begin position="290"/>
        <end position="304"/>
    </location>
</feature>
<feature type="compositionally biased region" description="Basic and acidic residues" evidence="1">
    <location>
        <begin position="187"/>
        <end position="200"/>
    </location>
</feature>
<feature type="compositionally biased region" description="Polar residues" evidence="1">
    <location>
        <begin position="371"/>
        <end position="386"/>
    </location>
</feature>
<protein>
    <submittedName>
        <fullName evidence="2">Uncharacterized protein</fullName>
    </submittedName>
</protein>
<feature type="region of interest" description="Disordered" evidence="1">
    <location>
        <begin position="414"/>
        <end position="472"/>
    </location>
</feature>
<evidence type="ECO:0000313" key="3">
    <source>
        <dbReference type="Proteomes" id="UP001362999"/>
    </source>
</evidence>
<feature type="compositionally biased region" description="Polar residues" evidence="1">
    <location>
        <begin position="307"/>
        <end position="316"/>
    </location>
</feature>
<evidence type="ECO:0000313" key="2">
    <source>
        <dbReference type="EMBL" id="KAK7036051.1"/>
    </source>
</evidence>
<feature type="region of interest" description="Disordered" evidence="1">
    <location>
        <begin position="57"/>
        <end position="86"/>
    </location>
</feature>
<name>A0AAW0CAN2_9AGAR</name>